<feature type="compositionally biased region" description="Low complexity" evidence="1">
    <location>
        <begin position="46"/>
        <end position="73"/>
    </location>
</feature>
<dbReference type="AlphaFoldDB" id="A0A830FJ12"/>
<evidence type="ECO:0000313" key="3">
    <source>
        <dbReference type="Proteomes" id="UP000614609"/>
    </source>
</evidence>
<dbReference type="InterPro" id="IPR006311">
    <property type="entry name" value="TAT_signal"/>
</dbReference>
<name>A0A830FJ12_9EURY</name>
<dbReference type="Proteomes" id="UP000614609">
    <property type="component" value="Unassembled WGS sequence"/>
</dbReference>
<gene>
    <name evidence="2" type="ORF">GCM10009017_01940</name>
</gene>
<evidence type="ECO:0000313" key="2">
    <source>
        <dbReference type="EMBL" id="GGM55306.1"/>
    </source>
</evidence>
<dbReference type="EMBL" id="BMOO01000001">
    <property type="protein sequence ID" value="GGM55306.1"/>
    <property type="molecule type" value="Genomic_DNA"/>
</dbReference>
<dbReference type="NCBIfam" id="TIGR01409">
    <property type="entry name" value="TAT_signal_seq"/>
    <property type="match status" value="1"/>
</dbReference>
<dbReference type="InterPro" id="IPR019546">
    <property type="entry name" value="TAT_signal_bac_arc"/>
</dbReference>
<comment type="caution">
    <text evidence="2">The sequence shown here is derived from an EMBL/GenBank/DDBJ whole genome shotgun (WGS) entry which is preliminary data.</text>
</comment>
<feature type="region of interest" description="Disordered" evidence="1">
    <location>
        <begin position="46"/>
        <end position="82"/>
    </location>
</feature>
<reference evidence="2" key="1">
    <citation type="journal article" date="2014" name="Int. J. Syst. Evol. Microbiol.">
        <title>Complete genome sequence of Corynebacterium casei LMG S-19264T (=DSM 44701T), isolated from a smear-ripened cheese.</title>
        <authorList>
            <consortium name="US DOE Joint Genome Institute (JGI-PGF)"/>
            <person name="Walter F."/>
            <person name="Albersmeier A."/>
            <person name="Kalinowski J."/>
            <person name="Ruckert C."/>
        </authorList>
    </citation>
    <scope>NUCLEOTIDE SEQUENCE</scope>
    <source>
        <strain evidence="2">JCM 16108</strain>
    </source>
</reference>
<dbReference type="PROSITE" id="PS51318">
    <property type="entry name" value="TAT"/>
    <property type="match status" value="1"/>
</dbReference>
<accession>A0A830FJ12</accession>
<protein>
    <recommendedName>
        <fullName evidence="4">Tat (Twin-arginine translocation) pathway signal sequence</fullName>
    </recommendedName>
</protein>
<evidence type="ECO:0008006" key="4">
    <source>
        <dbReference type="Google" id="ProtNLM"/>
    </source>
</evidence>
<organism evidence="2 3">
    <name type="scientific">Halarchaeum rubridurum</name>
    <dbReference type="NCBI Taxonomy" id="489911"/>
    <lineage>
        <taxon>Archaea</taxon>
        <taxon>Methanobacteriati</taxon>
        <taxon>Methanobacteriota</taxon>
        <taxon>Stenosarchaea group</taxon>
        <taxon>Halobacteria</taxon>
        <taxon>Halobacteriales</taxon>
        <taxon>Halobacteriaceae</taxon>
    </lineage>
</organism>
<keyword evidence="3" id="KW-1185">Reference proteome</keyword>
<feature type="region of interest" description="Disordered" evidence="1">
    <location>
        <begin position="1"/>
        <end position="29"/>
    </location>
</feature>
<sequence>MTHKKTDSNTVQESTNDLENDGAAEMDGSRRRFLKTAGAAGATVLAAGCADTETNRAATTTTTTTTQTETTTTTEEETTTQEDETFYIKESFLDDYILNLVPSTDDDIAREMEENYPFEEVESRLEDSPSERHGEILMEPIGDIIHDYSGITWEEAADFAQAARYIAHQKLERPIDTDEDDWMQIYPTPMVVSGKPIHGIDIHTDAGKTTTLAEYGLTDERKTLYPGEDPNSTVERWIESLTQDETQTGSGDHNLRITSYDEMKTMNQKIPESEVSDKDVDFYHLNMGKLVPGLYPEGLKPENPWAWTSRSGAKELQEEAIHDYDGPDYLKKLHDEFQNTVNKEEIGLIHAENDQLTVEPVPQEEYTTERYWAPEPSQLTN</sequence>
<reference evidence="2" key="2">
    <citation type="submission" date="2020-09" db="EMBL/GenBank/DDBJ databases">
        <authorList>
            <person name="Sun Q."/>
            <person name="Ohkuma M."/>
        </authorList>
    </citation>
    <scope>NUCLEOTIDE SEQUENCE</scope>
    <source>
        <strain evidence="2">JCM 16108</strain>
    </source>
</reference>
<evidence type="ECO:0000256" key="1">
    <source>
        <dbReference type="SAM" id="MobiDB-lite"/>
    </source>
</evidence>
<proteinExistence type="predicted"/>